<sequence>MFKSRWHYLIAALVTFFLLIAALGVLAAVLIYPNLPSLDSLTDYRPKVPMRVYTADNSLIAEFGEERRAVVSLSNIPHFVPQAILAAEDERFYQHGGVDTLGILRAALSNVMSGGAKEGASTITMQVARNFFLTREKTFARKLNEALLSIKIEHALSKDQILTLYINQIYLGQRAYGFGAASYAYFGKPLQKVTIAEAAMLAGLPKAPSRYNPVVNFERARQRQLYVLNRMHVLKYIDDAQYEQAKNQHLVIRSGPLSTKNVSADYVAEMVRQAMYDRYQDAIYTSGMKVYTTIRKRDQDAADQALWQGVMDYDQRHGYRGVEGTVQIPEDNQNIETTLDDALQNSVVIHNLQPAVVLEASPKLVRAYSKDSGMITITGAGLKFAQRALTGGLPSKLDIRRGALIRVEKDAKTNAWRIVQIPTVEAAFISIDPKTGAILSLVGGFDYNLNKFNHVTQAWRQPGSSFKPFIYSAALEKGFTAATLVDDAPLTIPAAQAGGVEWSPKDYEDTYSGIVSVRQALTKSLNLPTIRILQAIGPNYARDYTKRFGFDPARQPPYLTLALGAGSVTPLQMARGYTAFANGGRLATPYLITRVVDQQGRILSQTVPEKPHQVIDPRNAFIMTSLMQSVVRRGTAARAMQLGRTDLAGKTGTTNDQVDAWFSGYQPSVVGVAWIGFDQPRTLGRGETGAQAALPIWMKYMGTVLRDVPQTGYAVPSGIVTATINPLTGLPVANGETGYNEYFYQETVPVLTTAPAIPEAVPATPEPPQPDTPQPDSSPVF</sequence>
<evidence type="ECO:0000256" key="1">
    <source>
        <dbReference type="ARBA" id="ARBA00004249"/>
    </source>
</evidence>
<dbReference type="GO" id="GO:0008360">
    <property type="term" value="P:regulation of cell shape"/>
    <property type="evidence" value="ECO:0007669"/>
    <property type="project" value="UniProtKB-KW"/>
</dbReference>
<keyword evidence="17" id="KW-0573">Peptidoglycan synthesis</keyword>
<keyword evidence="13" id="KW-0812">Transmembrane</keyword>
<evidence type="ECO:0000256" key="16">
    <source>
        <dbReference type="ARBA" id="ARBA00022968"/>
    </source>
</evidence>
<dbReference type="PANTHER" id="PTHR32282:SF27">
    <property type="entry name" value="PENICILLIN-BINDING PROTEIN 1A"/>
    <property type="match status" value="1"/>
</dbReference>
<dbReference type="InterPro" id="IPR031376">
    <property type="entry name" value="PCB_OB"/>
</dbReference>
<dbReference type="Proteomes" id="UP000286806">
    <property type="component" value="Unassembled WGS sequence"/>
</dbReference>
<evidence type="ECO:0000256" key="6">
    <source>
        <dbReference type="ARBA" id="ARBA00018638"/>
    </source>
</evidence>
<dbReference type="EC" id="3.4.16.4" evidence="5"/>
<dbReference type="EC" id="2.4.99.28" evidence="24"/>
<evidence type="ECO:0000256" key="2">
    <source>
        <dbReference type="ARBA" id="ARBA00004752"/>
    </source>
</evidence>
<reference evidence="31 32" key="1">
    <citation type="journal article" date="2019" name="Front. Microbiol.">
        <title>Genomes of Neutrophilic Sulfur-Oxidizing Chemolithoautotrophs Representing 9 Proteobacterial Species From 8 Genera.</title>
        <authorList>
            <person name="Watanabe T."/>
            <person name="Kojima H."/>
            <person name="Umezawa K."/>
            <person name="Hori C."/>
            <person name="Takasuka T.E."/>
            <person name="Kato Y."/>
            <person name="Fukui M."/>
        </authorList>
    </citation>
    <scope>NUCLEOTIDE SEQUENCE [LARGE SCALE GENOMIC DNA]</scope>
    <source>
        <strain evidence="31 32">TTN</strain>
    </source>
</reference>
<evidence type="ECO:0000256" key="25">
    <source>
        <dbReference type="ARBA" id="ARBA00049902"/>
    </source>
</evidence>
<comment type="catalytic activity">
    <reaction evidence="25">
        <text>[GlcNAc-(1-&gt;4)-Mur2Ac(oyl-L-Ala-gamma-D-Glu-L-Lys-D-Ala-D-Ala)](n)-di-trans,octa-cis-undecaprenyl diphosphate + beta-D-GlcNAc-(1-&gt;4)-Mur2Ac(oyl-L-Ala-gamma-D-Glu-L-Lys-D-Ala-D-Ala)-di-trans,octa-cis-undecaprenyl diphosphate = [GlcNAc-(1-&gt;4)-Mur2Ac(oyl-L-Ala-gamma-D-Glu-L-Lys-D-Ala-D-Ala)](n+1)-di-trans,octa-cis-undecaprenyl diphosphate + di-trans,octa-cis-undecaprenyl diphosphate + H(+)</text>
        <dbReference type="Rhea" id="RHEA:23708"/>
        <dbReference type="Rhea" id="RHEA-COMP:9602"/>
        <dbReference type="Rhea" id="RHEA-COMP:9603"/>
        <dbReference type="ChEBI" id="CHEBI:15378"/>
        <dbReference type="ChEBI" id="CHEBI:58405"/>
        <dbReference type="ChEBI" id="CHEBI:60033"/>
        <dbReference type="ChEBI" id="CHEBI:78435"/>
        <dbReference type="EC" id="2.4.99.28"/>
    </reaction>
</comment>
<comment type="pathway">
    <text evidence="2">Cell wall biogenesis; peptidoglycan biosynthesis.</text>
</comment>
<organism evidence="31 32">
    <name type="scientific">Sulfuriferula multivorans</name>
    <dbReference type="NCBI Taxonomy" id="1559896"/>
    <lineage>
        <taxon>Bacteria</taxon>
        <taxon>Pseudomonadati</taxon>
        <taxon>Pseudomonadota</taxon>
        <taxon>Betaproteobacteria</taxon>
        <taxon>Nitrosomonadales</taxon>
        <taxon>Sulfuricellaceae</taxon>
        <taxon>Sulfuriferula</taxon>
    </lineage>
</organism>
<feature type="compositionally biased region" description="Pro residues" evidence="27">
    <location>
        <begin position="764"/>
        <end position="773"/>
    </location>
</feature>
<dbReference type="InterPro" id="IPR012338">
    <property type="entry name" value="Beta-lactam/transpept-like"/>
</dbReference>
<evidence type="ECO:0000313" key="31">
    <source>
        <dbReference type="EMBL" id="GBL45336.1"/>
    </source>
</evidence>
<dbReference type="NCBIfam" id="TIGR02074">
    <property type="entry name" value="PBP_1a_fam"/>
    <property type="match status" value="1"/>
</dbReference>
<dbReference type="SUPFAM" id="SSF53955">
    <property type="entry name" value="Lysozyme-like"/>
    <property type="match status" value="1"/>
</dbReference>
<dbReference type="GO" id="GO:0009252">
    <property type="term" value="P:peptidoglycan biosynthetic process"/>
    <property type="evidence" value="ECO:0007669"/>
    <property type="project" value="UniProtKB-UniPathway"/>
</dbReference>
<evidence type="ECO:0000256" key="10">
    <source>
        <dbReference type="ARBA" id="ARBA00022670"/>
    </source>
</evidence>
<evidence type="ECO:0000256" key="24">
    <source>
        <dbReference type="ARBA" id="ARBA00044770"/>
    </source>
</evidence>
<keyword evidence="15" id="KW-0133">Cell shape</keyword>
<dbReference type="PANTHER" id="PTHR32282">
    <property type="entry name" value="BINDING PROTEIN TRANSPEPTIDASE, PUTATIVE-RELATED"/>
    <property type="match status" value="1"/>
</dbReference>
<evidence type="ECO:0000256" key="8">
    <source>
        <dbReference type="ARBA" id="ARBA00022519"/>
    </source>
</evidence>
<feature type="domain" description="Glycosyl transferase family 51" evidence="29">
    <location>
        <begin position="57"/>
        <end position="232"/>
    </location>
</feature>
<comment type="similarity">
    <text evidence="4">In the N-terminal section; belongs to the glycosyltransferase 51 family.</text>
</comment>
<evidence type="ECO:0000256" key="4">
    <source>
        <dbReference type="ARBA" id="ARBA00007739"/>
    </source>
</evidence>
<dbReference type="GO" id="GO:0005886">
    <property type="term" value="C:plasma membrane"/>
    <property type="evidence" value="ECO:0007669"/>
    <property type="project" value="UniProtKB-SubCell"/>
</dbReference>
<accession>A0A401JCQ0</accession>
<comment type="subcellular location">
    <subcellularLocation>
        <location evidence="1">Cell inner membrane</location>
        <topology evidence="1">Single-pass type II membrane protein</topology>
    </subcellularLocation>
</comment>
<keyword evidence="19" id="KW-0472">Membrane</keyword>
<evidence type="ECO:0000259" key="30">
    <source>
        <dbReference type="Pfam" id="PF17092"/>
    </source>
</evidence>
<evidence type="ECO:0000256" key="14">
    <source>
        <dbReference type="ARBA" id="ARBA00022801"/>
    </source>
</evidence>
<evidence type="ECO:0000256" key="27">
    <source>
        <dbReference type="SAM" id="MobiDB-lite"/>
    </source>
</evidence>
<evidence type="ECO:0000256" key="23">
    <source>
        <dbReference type="ARBA" id="ARBA00034000"/>
    </source>
</evidence>
<keyword evidence="7" id="KW-1003">Cell membrane</keyword>
<evidence type="ECO:0000256" key="18">
    <source>
        <dbReference type="ARBA" id="ARBA00022989"/>
    </source>
</evidence>
<dbReference type="OrthoDB" id="9766909at2"/>
<dbReference type="RefSeq" id="WP_124704166.1">
    <property type="nucleotide sequence ID" value="NZ_BGOW01000010.1"/>
</dbReference>
<dbReference type="InterPro" id="IPR050396">
    <property type="entry name" value="Glycosyltr_51/Transpeptidase"/>
</dbReference>
<evidence type="ECO:0000256" key="9">
    <source>
        <dbReference type="ARBA" id="ARBA00022645"/>
    </source>
</evidence>
<dbReference type="GO" id="GO:0006508">
    <property type="term" value="P:proteolysis"/>
    <property type="evidence" value="ECO:0007669"/>
    <property type="project" value="UniProtKB-KW"/>
</dbReference>
<comment type="similarity">
    <text evidence="3">In the C-terminal section; belongs to the transpeptidase family.</text>
</comment>
<dbReference type="InterPro" id="IPR001460">
    <property type="entry name" value="PCN-bd_Tpept"/>
</dbReference>
<feature type="domain" description="Penicillin-binding protein transpeptidase" evidence="28">
    <location>
        <begin position="428"/>
        <end position="668"/>
    </location>
</feature>
<evidence type="ECO:0000256" key="12">
    <source>
        <dbReference type="ARBA" id="ARBA00022679"/>
    </source>
</evidence>
<dbReference type="EMBL" id="BGOW01000010">
    <property type="protein sequence ID" value="GBL45336.1"/>
    <property type="molecule type" value="Genomic_DNA"/>
</dbReference>
<dbReference type="InterPro" id="IPR001264">
    <property type="entry name" value="Glyco_trans_51"/>
</dbReference>
<dbReference type="GO" id="GO:0008955">
    <property type="term" value="F:peptidoglycan glycosyltransferase activity"/>
    <property type="evidence" value="ECO:0007669"/>
    <property type="project" value="UniProtKB-EC"/>
</dbReference>
<evidence type="ECO:0000256" key="7">
    <source>
        <dbReference type="ARBA" id="ARBA00022475"/>
    </source>
</evidence>
<dbReference type="SUPFAM" id="SSF56601">
    <property type="entry name" value="beta-lactamase/transpeptidase-like"/>
    <property type="match status" value="1"/>
</dbReference>
<evidence type="ECO:0000256" key="3">
    <source>
        <dbReference type="ARBA" id="ARBA00007090"/>
    </source>
</evidence>
<evidence type="ECO:0000256" key="19">
    <source>
        <dbReference type="ARBA" id="ARBA00023136"/>
    </source>
</evidence>
<dbReference type="AlphaFoldDB" id="A0A401JCQ0"/>
<keyword evidence="12" id="KW-0808">Transferase</keyword>
<keyword evidence="16" id="KW-0735">Signal-anchor</keyword>
<proteinExistence type="inferred from homology"/>
<gene>
    <name evidence="31" type="ORF">SFMTTN_1143</name>
</gene>
<evidence type="ECO:0000256" key="21">
    <source>
        <dbReference type="ARBA" id="ARBA00023268"/>
    </source>
</evidence>
<evidence type="ECO:0000256" key="15">
    <source>
        <dbReference type="ARBA" id="ARBA00022960"/>
    </source>
</evidence>
<keyword evidence="11" id="KW-0328">Glycosyltransferase</keyword>
<feature type="domain" description="Penicillin-binding protein OB-like" evidence="30">
    <location>
        <begin position="319"/>
        <end position="424"/>
    </location>
</feature>
<dbReference type="FunFam" id="1.10.3810.10:FF:000003">
    <property type="entry name" value="Penicillin-binding protein 1a"/>
    <property type="match status" value="1"/>
</dbReference>
<evidence type="ECO:0000256" key="20">
    <source>
        <dbReference type="ARBA" id="ARBA00023251"/>
    </source>
</evidence>
<keyword evidence="8" id="KW-0997">Cell inner membrane</keyword>
<evidence type="ECO:0000256" key="26">
    <source>
        <dbReference type="ARBA" id="ARBA00060592"/>
    </source>
</evidence>
<keyword evidence="32" id="KW-1185">Reference proteome</keyword>
<keyword evidence="14" id="KW-0378">Hydrolase</keyword>
<keyword evidence="21" id="KW-0511">Multifunctional enzyme</keyword>
<comment type="caution">
    <text evidence="31">The sequence shown here is derived from an EMBL/GenBank/DDBJ whole genome shotgun (WGS) entry which is preliminary data.</text>
</comment>
<evidence type="ECO:0000256" key="5">
    <source>
        <dbReference type="ARBA" id="ARBA00012448"/>
    </source>
</evidence>
<dbReference type="GO" id="GO:0030288">
    <property type="term" value="C:outer membrane-bounded periplasmic space"/>
    <property type="evidence" value="ECO:0007669"/>
    <property type="project" value="TreeGrafter"/>
</dbReference>
<feature type="region of interest" description="Disordered" evidence="27">
    <location>
        <begin position="759"/>
        <end position="781"/>
    </location>
</feature>
<comment type="pathway">
    <text evidence="26">Glycan biosynthesis.</text>
</comment>
<dbReference type="UniPathway" id="UPA00219"/>
<keyword evidence="10" id="KW-0645">Protease</keyword>
<dbReference type="Pfam" id="PF17092">
    <property type="entry name" value="PCB_OB"/>
    <property type="match status" value="1"/>
</dbReference>
<dbReference type="GO" id="GO:0046677">
    <property type="term" value="P:response to antibiotic"/>
    <property type="evidence" value="ECO:0007669"/>
    <property type="project" value="UniProtKB-KW"/>
</dbReference>
<evidence type="ECO:0000256" key="17">
    <source>
        <dbReference type="ARBA" id="ARBA00022984"/>
    </source>
</evidence>
<evidence type="ECO:0000259" key="28">
    <source>
        <dbReference type="Pfam" id="PF00905"/>
    </source>
</evidence>
<keyword evidence="22" id="KW-0961">Cell wall biogenesis/degradation</keyword>
<dbReference type="GO" id="GO:0009002">
    <property type="term" value="F:serine-type D-Ala-D-Ala carboxypeptidase activity"/>
    <property type="evidence" value="ECO:0007669"/>
    <property type="project" value="UniProtKB-EC"/>
</dbReference>
<dbReference type="GO" id="GO:0008658">
    <property type="term" value="F:penicillin binding"/>
    <property type="evidence" value="ECO:0007669"/>
    <property type="project" value="InterPro"/>
</dbReference>
<dbReference type="Pfam" id="PF00905">
    <property type="entry name" value="Transpeptidase"/>
    <property type="match status" value="1"/>
</dbReference>
<keyword evidence="20" id="KW-0046">Antibiotic resistance</keyword>
<dbReference type="Gene3D" id="3.40.710.10">
    <property type="entry name" value="DD-peptidase/beta-lactamase superfamily"/>
    <property type="match status" value="2"/>
</dbReference>
<dbReference type="InterPro" id="IPR023346">
    <property type="entry name" value="Lysozyme-like_dom_sf"/>
</dbReference>
<keyword evidence="9" id="KW-0121">Carboxypeptidase</keyword>
<evidence type="ECO:0000256" key="22">
    <source>
        <dbReference type="ARBA" id="ARBA00023316"/>
    </source>
</evidence>
<dbReference type="Pfam" id="PF00912">
    <property type="entry name" value="Transgly"/>
    <property type="match status" value="1"/>
</dbReference>
<dbReference type="Gene3D" id="1.10.3810.10">
    <property type="entry name" value="Biosynthetic peptidoglycan transglycosylase-like"/>
    <property type="match status" value="1"/>
</dbReference>
<keyword evidence="18" id="KW-1133">Transmembrane helix</keyword>
<name>A0A401JCQ0_9PROT</name>
<evidence type="ECO:0000259" key="29">
    <source>
        <dbReference type="Pfam" id="PF00912"/>
    </source>
</evidence>
<evidence type="ECO:0000313" key="32">
    <source>
        <dbReference type="Proteomes" id="UP000286806"/>
    </source>
</evidence>
<evidence type="ECO:0000256" key="13">
    <source>
        <dbReference type="ARBA" id="ARBA00022692"/>
    </source>
</evidence>
<protein>
    <recommendedName>
        <fullName evidence="6">Penicillin-binding protein 1A</fullName>
        <ecNumber evidence="24">2.4.99.28</ecNumber>
        <ecNumber evidence="5">3.4.16.4</ecNumber>
    </recommendedName>
</protein>
<dbReference type="GO" id="GO:0071555">
    <property type="term" value="P:cell wall organization"/>
    <property type="evidence" value="ECO:0007669"/>
    <property type="project" value="UniProtKB-KW"/>
</dbReference>
<dbReference type="InterPro" id="IPR036950">
    <property type="entry name" value="PBP_transglycosylase"/>
</dbReference>
<comment type="catalytic activity">
    <reaction evidence="23">
        <text>Preferential cleavage: (Ac)2-L-Lys-D-Ala-|-D-Ala. Also transpeptidation of peptidyl-alanyl moieties that are N-acyl substituents of D-alanine.</text>
        <dbReference type="EC" id="3.4.16.4"/>
    </reaction>
</comment>
<evidence type="ECO:0000256" key="11">
    <source>
        <dbReference type="ARBA" id="ARBA00022676"/>
    </source>
</evidence>